<protein>
    <submittedName>
        <fullName evidence="2">Uncharacterized protein</fullName>
    </submittedName>
</protein>
<proteinExistence type="predicted"/>
<feature type="transmembrane region" description="Helical" evidence="1">
    <location>
        <begin position="41"/>
        <end position="62"/>
    </location>
</feature>
<gene>
    <name evidence="2" type="ORF">CcCBS67573_g09230</name>
</gene>
<keyword evidence="3" id="KW-1185">Reference proteome</keyword>
<dbReference type="EMBL" id="QEAP01000763">
    <property type="protein sequence ID" value="TPX57620.1"/>
    <property type="molecule type" value="Genomic_DNA"/>
</dbReference>
<feature type="transmembrane region" description="Helical" evidence="1">
    <location>
        <begin position="105"/>
        <end position="126"/>
    </location>
</feature>
<evidence type="ECO:0000256" key="1">
    <source>
        <dbReference type="SAM" id="Phobius"/>
    </source>
</evidence>
<accession>A0A507E3E8</accession>
<feature type="transmembrane region" description="Helical" evidence="1">
    <location>
        <begin position="146"/>
        <end position="169"/>
    </location>
</feature>
<reference evidence="2 3" key="1">
    <citation type="journal article" date="2019" name="Sci. Rep.">
        <title>Comparative genomics of chytrid fungi reveal insights into the obligate biotrophic and pathogenic lifestyle of Synchytrium endobioticum.</title>
        <authorList>
            <person name="van de Vossenberg B.T.L.H."/>
            <person name="Warris S."/>
            <person name="Nguyen H.D.T."/>
            <person name="van Gent-Pelzer M.P.E."/>
            <person name="Joly D.L."/>
            <person name="van de Geest H.C."/>
            <person name="Bonants P.J.M."/>
            <person name="Smith D.S."/>
            <person name="Levesque C.A."/>
            <person name="van der Lee T.A.J."/>
        </authorList>
    </citation>
    <scope>NUCLEOTIDE SEQUENCE [LARGE SCALE GENOMIC DNA]</scope>
    <source>
        <strain evidence="2 3">CBS 675.73</strain>
    </source>
</reference>
<feature type="transmembrane region" description="Helical" evidence="1">
    <location>
        <begin position="74"/>
        <end position="93"/>
    </location>
</feature>
<dbReference type="Proteomes" id="UP000320333">
    <property type="component" value="Unassembled WGS sequence"/>
</dbReference>
<sequence length="279" mass="30731">MVSTLQTPIVVAIFLCAMGFENALKGVVLSINKFGMSKTPVPAIMIIANLLALVTGPVYVLWLLTTTDCQSMTLAMKLCMHSFFITFSFFLLYKTWIVSQKRKTVAIAACILLLNRCVWIVTDIAWSKTVQSVAGCFYIQDKVAIVGISTGGLLVDVFCTFTTIMSAFRDVDFDAPNKMQRIYRVLIADNVLRTISVSAVNAFTLNYAMCSSLALIPGTPSIMIVIPSISLFVYTQAINAEFAWMNVRNDIMKGPEREQIRLTSVSIGGGSEKKATLDR</sequence>
<feature type="transmembrane region" description="Helical" evidence="1">
    <location>
        <begin position="222"/>
        <end position="244"/>
    </location>
</feature>
<keyword evidence="1" id="KW-0472">Membrane</keyword>
<keyword evidence="1" id="KW-0812">Transmembrane</keyword>
<feature type="transmembrane region" description="Helical" evidence="1">
    <location>
        <begin position="6"/>
        <end position="29"/>
    </location>
</feature>
<evidence type="ECO:0000313" key="2">
    <source>
        <dbReference type="EMBL" id="TPX57620.1"/>
    </source>
</evidence>
<dbReference type="OrthoDB" id="2114793at2759"/>
<dbReference type="AlphaFoldDB" id="A0A507E3E8"/>
<keyword evidence="1" id="KW-1133">Transmembrane helix</keyword>
<evidence type="ECO:0000313" key="3">
    <source>
        <dbReference type="Proteomes" id="UP000320333"/>
    </source>
</evidence>
<comment type="caution">
    <text evidence="2">The sequence shown here is derived from an EMBL/GenBank/DDBJ whole genome shotgun (WGS) entry which is preliminary data.</text>
</comment>
<organism evidence="2 3">
    <name type="scientific">Chytriomyces confervae</name>
    <dbReference type="NCBI Taxonomy" id="246404"/>
    <lineage>
        <taxon>Eukaryota</taxon>
        <taxon>Fungi</taxon>
        <taxon>Fungi incertae sedis</taxon>
        <taxon>Chytridiomycota</taxon>
        <taxon>Chytridiomycota incertae sedis</taxon>
        <taxon>Chytridiomycetes</taxon>
        <taxon>Chytridiales</taxon>
        <taxon>Chytriomycetaceae</taxon>
        <taxon>Chytriomyces</taxon>
    </lineage>
</organism>
<name>A0A507E3E8_9FUNG</name>